<dbReference type="Pfam" id="PF08448">
    <property type="entry name" value="PAS_4"/>
    <property type="match status" value="1"/>
</dbReference>
<evidence type="ECO:0000256" key="7">
    <source>
        <dbReference type="ARBA" id="ARBA00022840"/>
    </source>
</evidence>
<dbReference type="CDD" id="cd00075">
    <property type="entry name" value="HATPase"/>
    <property type="match status" value="1"/>
</dbReference>
<evidence type="ECO:0000256" key="1">
    <source>
        <dbReference type="ARBA" id="ARBA00000085"/>
    </source>
</evidence>
<dbReference type="InterPro" id="IPR035965">
    <property type="entry name" value="PAS-like_dom_sf"/>
</dbReference>
<dbReference type="SMART" id="SM00387">
    <property type="entry name" value="HATPase_c"/>
    <property type="match status" value="1"/>
</dbReference>
<evidence type="ECO:0000256" key="4">
    <source>
        <dbReference type="ARBA" id="ARBA00022679"/>
    </source>
</evidence>
<dbReference type="KEGG" id="samy:DB32_004292"/>
<evidence type="ECO:0000256" key="2">
    <source>
        <dbReference type="ARBA" id="ARBA00012438"/>
    </source>
</evidence>
<dbReference type="CDD" id="cd00082">
    <property type="entry name" value="HisKA"/>
    <property type="match status" value="1"/>
</dbReference>
<keyword evidence="10" id="KW-0812">Transmembrane</keyword>
<dbReference type="GO" id="GO:0005524">
    <property type="term" value="F:ATP binding"/>
    <property type="evidence" value="ECO:0007669"/>
    <property type="project" value="UniProtKB-KW"/>
</dbReference>
<keyword evidence="10" id="KW-0472">Membrane</keyword>
<evidence type="ECO:0000259" key="12">
    <source>
        <dbReference type="PROSITE" id="PS50112"/>
    </source>
</evidence>
<dbReference type="Gene3D" id="3.30.565.10">
    <property type="entry name" value="Histidine kinase-like ATPase, C-terminal domain"/>
    <property type="match status" value="1"/>
</dbReference>
<dbReference type="EC" id="2.7.13.3" evidence="2"/>
<dbReference type="Pfam" id="PF00512">
    <property type="entry name" value="HisKA"/>
    <property type="match status" value="1"/>
</dbReference>
<comment type="catalytic activity">
    <reaction evidence="1">
        <text>ATP + protein L-histidine = ADP + protein N-phospho-L-histidine.</text>
        <dbReference type="EC" id="2.7.13.3"/>
    </reaction>
</comment>
<dbReference type="InterPro" id="IPR036890">
    <property type="entry name" value="HATPase_C_sf"/>
</dbReference>
<dbReference type="CDD" id="cd00130">
    <property type="entry name" value="PAS"/>
    <property type="match status" value="1"/>
</dbReference>
<keyword evidence="10" id="KW-1133">Transmembrane helix</keyword>
<dbReference type="PANTHER" id="PTHR43065">
    <property type="entry name" value="SENSOR HISTIDINE KINASE"/>
    <property type="match status" value="1"/>
</dbReference>
<evidence type="ECO:0000313" key="15">
    <source>
        <dbReference type="Proteomes" id="UP000034883"/>
    </source>
</evidence>
<evidence type="ECO:0000256" key="10">
    <source>
        <dbReference type="SAM" id="Phobius"/>
    </source>
</evidence>
<dbReference type="Pfam" id="PF02518">
    <property type="entry name" value="HATPase_c"/>
    <property type="match status" value="1"/>
</dbReference>
<sequence length="565" mass="59292">MSIAPAPPVATIADDDAITQRRIPWLVGGRLVVATVLLGGTVALGGADLGASALTWLVVAVYATSLGSLLWMQWRRSVRGLVTAQLAVDLAIASALVWLTGGAVSSFSFLYGVVILLSALVAGPSQVAATAGLAGVLYVSIGIALPTGWLPDPSGAMATLAPTELSIALLRNVVGLFLVGLLANVLSARLRRTGGELRIATASAAEYARLTEDIVRSLGSGLITTDLDGRIRSINDAGARILGTSTDALVGTPVAEILPRISATPMSSPARQGERGESFATRPDGSELPVGFTRTPLVGADGTQHGTLVLFQDLTEIAQLRAKAEKAERLAVLGQLAAGLAHEIRNPLGSISGSVELVRDAQELGEEDRRLLGMVLGEVERLNELVTTMLDVGRPVTPDRIDVDLRSLAGEVIEVARRGPTRSAGVEVRLEADEDVHAHADPAQLRQVLWNLVKNAMQYSPRGAVVTVRVRALEDGSVSLEVEDRGAGIAAEDLEKVFDMFFTKRRHGVGLGLALVKQIVEAHGGQVRVESRPGAGARFRVVLPRRGARTSGSHGAIEQPSALEA</sequence>
<proteinExistence type="predicted"/>
<dbReference type="SUPFAM" id="SSF55785">
    <property type="entry name" value="PYP-like sensor domain (PAS domain)"/>
    <property type="match status" value="1"/>
</dbReference>
<evidence type="ECO:0000313" key="14">
    <source>
        <dbReference type="EMBL" id="AKF07143.1"/>
    </source>
</evidence>
<organism evidence="14 15">
    <name type="scientific">Sandaracinus amylolyticus</name>
    <dbReference type="NCBI Taxonomy" id="927083"/>
    <lineage>
        <taxon>Bacteria</taxon>
        <taxon>Pseudomonadati</taxon>
        <taxon>Myxococcota</taxon>
        <taxon>Polyangia</taxon>
        <taxon>Polyangiales</taxon>
        <taxon>Sandaracinaceae</taxon>
        <taxon>Sandaracinus</taxon>
    </lineage>
</organism>
<dbReference type="InterPro" id="IPR000014">
    <property type="entry name" value="PAS"/>
</dbReference>
<dbReference type="SUPFAM" id="SSF47384">
    <property type="entry name" value="Homodimeric domain of signal transducing histidine kinase"/>
    <property type="match status" value="1"/>
</dbReference>
<dbReference type="SUPFAM" id="SSF55874">
    <property type="entry name" value="ATPase domain of HSP90 chaperone/DNA topoisomerase II/histidine kinase"/>
    <property type="match status" value="1"/>
</dbReference>
<evidence type="ECO:0000256" key="8">
    <source>
        <dbReference type="ARBA" id="ARBA00023012"/>
    </source>
</evidence>
<protein>
    <recommendedName>
        <fullName evidence="2">histidine kinase</fullName>
        <ecNumber evidence="2">2.7.13.3</ecNumber>
    </recommendedName>
</protein>
<keyword evidence="7" id="KW-0067">ATP-binding</keyword>
<dbReference type="PRINTS" id="PR00344">
    <property type="entry name" value="BCTRLSENSOR"/>
</dbReference>
<accession>A0A0F6W4B3</accession>
<feature type="domain" description="PAC" evidence="13">
    <location>
        <begin position="274"/>
        <end position="326"/>
    </location>
</feature>
<feature type="transmembrane region" description="Helical" evidence="10">
    <location>
        <begin position="129"/>
        <end position="149"/>
    </location>
</feature>
<feature type="region of interest" description="Disordered" evidence="9">
    <location>
        <begin position="265"/>
        <end position="290"/>
    </location>
</feature>
<keyword evidence="6 14" id="KW-0418">Kinase</keyword>
<dbReference type="InterPro" id="IPR003594">
    <property type="entry name" value="HATPase_dom"/>
</dbReference>
<keyword evidence="5" id="KW-0547">Nucleotide-binding</keyword>
<feature type="transmembrane region" description="Helical" evidence="10">
    <location>
        <begin position="169"/>
        <end position="188"/>
    </location>
</feature>
<evidence type="ECO:0000259" key="13">
    <source>
        <dbReference type="PROSITE" id="PS50113"/>
    </source>
</evidence>
<keyword evidence="3" id="KW-0597">Phosphoprotein</keyword>
<dbReference type="SMART" id="SM00091">
    <property type="entry name" value="PAS"/>
    <property type="match status" value="1"/>
</dbReference>
<dbReference type="InterPro" id="IPR003661">
    <property type="entry name" value="HisK_dim/P_dom"/>
</dbReference>
<dbReference type="Gene3D" id="3.30.450.20">
    <property type="entry name" value="PAS domain"/>
    <property type="match status" value="1"/>
</dbReference>
<feature type="domain" description="Histidine kinase" evidence="11">
    <location>
        <begin position="339"/>
        <end position="547"/>
    </location>
</feature>
<dbReference type="PROSITE" id="PS50109">
    <property type="entry name" value="HIS_KIN"/>
    <property type="match status" value="1"/>
</dbReference>
<dbReference type="FunFam" id="3.30.565.10:FF:000006">
    <property type="entry name" value="Sensor histidine kinase WalK"/>
    <property type="match status" value="1"/>
</dbReference>
<dbReference type="Proteomes" id="UP000034883">
    <property type="component" value="Chromosome"/>
</dbReference>
<evidence type="ECO:0000259" key="11">
    <source>
        <dbReference type="PROSITE" id="PS50109"/>
    </source>
</evidence>
<dbReference type="InterPro" id="IPR000700">
    <property type="entry name" value="PAS-assoc_C"/>
</dbReference>
<dbReference type="InterPro" id="IPR004358">
    <property type="entry name" value="Sig_transdc_His_kin-like_C"/>
</dbReference>
<evidence type="ECO:0000256" key="3">
    <source>
        <dbReference type="ARBA" id="ARBA00022553"/>
    </source>
</evidence>
<name>A0A0F6W4B3_9BACT</name>
<dbReference type="InterPro" id="IPR036097">
    <property type="entry name" value="HisK_dim/P_sf"/>
</dbReference>
<gene>
    <name evidence="14" type="ORF">DB32_004292</name>
</gene>
<keyword evidence="8" id="KW-0902">Two-component regulatory system</keyword>
<dbReference type="PROSITE" id="PS50113">
    <property type="entry name" value="PAC"/>
    <property type="match status" value="1"/>
</dbReference>
<dbReference type="PROSITE" id="PS50112">
    <property type="entry name" value="PAS"/>
    <property type="match status" value="1"/>
</dbReference>
<dbReference type="RefSeq" id="WP_053234436.1">
    <property type="nucleotide sequence ID" value="NZ_CP011125.1"/>
</dbReference>
<dbReference type="Gene3D" id="1.10.287.130">
    <property type="match status" value="1"/>
</dbReference>
<evidence type="ECO:0000256" key="5">
    <source>
        <dbReference type="ARBA" id="ARBA00022741"/>
    </source>
</evidence>
<evidence type="ECO:0000256" key="9">
    <source>
        <dbReference type="SAM" id="MobiDB-lite"/>
    </source>
</evidence>
<dbReference type="GO" id="GO:0000155">
    <property type="term" value="F:phosphorelay sensor kinase activity"/>
    <property type="evidence" value="ECO:0007669"/>
    <property type="project" value="InterPro"/>
</dbReference>
<feature type="transmembrane region" description="Helical" evidence="10">
    <location>
        <begin position="104"/>
        <end position="122"/>
    </location>
</feature>
<feature type="transmembrane region" description="Helical" evidence="10">
    <location>
        <begin position="27"/>
        <end position="47"/>
    </location>
</feature>
<dbReference type="InterPro" id="IPR005467">
    <property type="entry name" value="His_kinase_dom"/>
</dbReference>
<keyword evidence="4" id="KW-0808">Transferase</keyword>
<dbReference type="NCBIfam" id="TIGR00229">
    <property type="entry name" value="sensory_box"/>
    <property type="match status" value="1"/>
</dbReference>
<evidence type="ECO:0000256" key="6">
    <source>
        <dbReference type="ARBA" id="ARBA00022777"/>
    </source>
</evidence>
<reference evidence="14 15" key="1">
    <citation type="submission" date="2015-03" db="EMBL/GenBank/DDBJ databases">
        <title>Genome assembly of Sandaracinus amylolyticus DSM 53668.</title>
        <authorList>
            <person name="Sharma G."/>
            <person name="Subramanian S."/>
        </authorList>
    </citation>
    <scope>NUCLEOTIDE SEQUENCE [LARGE SCALE GENOMIC DNA]</scope>
    <source>
        <strain evidence="14 15">DSM 53668</strain>
    </source>
</reference>
<dbReference type="EMBL" id="CP011125">
    <property type="protein sequence ID" value="AKF07143.1"/>
    <property type="molecule type" value="Genomic_DNA"/>
</dbReference>
<keyword evidence="15" id="KW-1185">Reference proteome</keyword>
<dbReference type="AlphaFoldDB" id="A0A0F6W4B3"/>
<dbReference type="InterPro" id="IPR013656">
    <property type="entry name" value="PAS_4"/>
</dbReference>
<dbReference type="STRING" id="927083.DB32_004292"/>
<dbReference type="Pfam" id="PF25323">
    <property type="entry name" value="6TM_PilS"/>
    <property type="match status" value="1"/>
</dbReference>
<dbReference type="OrthoDB" id="9773941at2"/>
<dbReference type="PANTHER" id="PTHR43065:SF10">
    <property type="entry name" value="PEROXIDE STRESS-ACTIVATED HISTIDINE KINASE MAK3"/>
    <property type="match status" value="1"/>
</dbReference>
<dbReference type="SMART" id="SM00388">
    <property type="entry name" value="HisKA"/>
    <property type="match status" value="1"/>
</dbReference>
<feature type="domain" description="PAS" evidence="12">
    <location>
        <begin position="203"/>
        <end position="258"/>
    </location>
</feature>
<feature type="transmembrane region" description="Helical" evidence="10">
    <location>
        <begin position="53"/>
        <end position="71"/>
    </location>
</feature>